<protein>
    <submittedName>
        <fullName evidence="2">Uncharacterized protein</fullName>
    </submittedName>
</protein>
<feature type="compositionally biased region" description="Pro residues" evidence="1">
    <location>
        <begin position="315"/>
        <end position="335"/>
    </location>
</feature>
<feature type="compositionally biased region" description="Low complexity" evidence="1">
    <location>
        <begin position="1007"/>
        <end position="1017"/>
    </location>
</feature>
<evidence type="ECO:0000313" key="2">
    <source>
        <dbReference type="EMBL" id="EGB03185.1"/>
    </source>
</evidence>
<dbReference type="Proteomes" id="UP000002729">
    <property type="component" value="Unassembled WGS sequence"/>
</dbReference>
<dbReference type="RefSeq" id="XP_009042115.1">
    <property type="nucleotide sequence ID" value="XM_009043867.1"/>
</dbReference>
<feature type="region of interest" description="Disordered" evidence="1">
    <location>
        <begin position="996"/>
        <end position="1065"/>
    </location>
</feature>
<dbReference type="GeneID" id="20226679"/>
<evidence type="ECO:0000313" key="3">
    <source>
        <dbReference type="Proteomes" id="UP000002729"/>
    </source>
</evidence>
<dbReference type="KEGG" id="aaf:AURANDRAFT_68230"/>
<feature type="region of interest" description="Disordered" evidence="1">
    <location>
        <begin position="129"/>
        <end position="155"/>
    </location>
</feature>
<accession>F0YNX8</accession>
<feature type="compositionally biased region" description="Acidic residues" evidence="1">
    <location>
        <begin position="272"/>
        <end position="289"/>
    </location>
</feature>
<gene>
    <name evidence="2" type="ORF">AURANDRAFT_68230</name>
</gene>
<proteinExistence type="predicted"/>
<organism evidence="3">
    <name type="scientific">Aureococcus anophagefferens</name>
    <name type="common">Harmful bloom alga</name>
    <dbReference type="NCBI Taxonomy" id="44056"/>
    <lineage>
        <taxon>Eukaryota</taxon>
        <taxon>Sar</taxon>
        <taxon>Stramenopiles</taxon>
        <taxon>Ochrophyta</taxon>
        <taxon>Pelagophyceae</taxon>
        <taxon>Pelagomonadales</taxon>
        <taxon>Pelagomonadaceae</taxon>
        <taxon>Aureococcus</taxon>
    </lineage>
</organism>
<evidence type="ECO:0000256" key="1">
    <source>
        <dbReference type="SAM" id="MobiDB-lite"/>
    </source>
</evidence>
<reference evidence="2 3" key="1">
    <citation type="journal article" date="2011" name="Proc. Natl. Acad. Sci. U.S.A.">
        <title>Niche of harmful alga Aureococcus anophagefferens revealed through ecogenomics.</title>
        <authorList>
            <person name="Gobler C.J."/>
            <person name="Berry D.L."/>
            <person name="Dyhrman S.T."/>
            <person name="Wilhelm S.W."/>
            <person name="Salamov A."/>
            <person name="Lobanov A.V."/>
            <person name="Zhang Y."/>
            <person name="Collier J.L."/>
            <person name="Wurch L.L."/>
            <person name="Kustka A.B."/>
            <person name="Dill B.D."/>
            <person name="Shah M."/>
            <person name="VerBerkmoes N.C."/>
            <person name="Kuo A."/>
            <person name="Terry A."/>
            <person name="Pangilinan J."/>
            <person name="Lindquist E.A."/>
            <person name="Lucas S."/>
            <person name="Paulsen I.T."/>
            <person name="Hattenrath-Lehmann T.K."/>
            <person name="Talmage S.C."/>
            <person name="Walker E.A."/>
            <person name="Koch F."/>
            <person name="Burson A.M."/>
            <person name="Marcoval M.A."/>
            <person name="Tang Y.Z."/>
            <person name="Lecleir G.R."/>
            <person name="Coyne K.J."/>
            <person name="Berg G.M."/>
            <person name="Bertrand E.M."/>
            <person name="Saito M.A."/>
            <person name="Gladyshev V.N."/>
            <person name="Grigoriev I.V."/>
        </authorList>
    </citation>
    <scope>NUCLEOTIDE SEQUENCE [LARGE SCALE GENOMIC DNA]</scope>
    <source>
        <strain evidence="3">CCMP 1984</strain>
    </source>
</reference>
<dbReference type="EMBL" id="GL833185">
    <property type="protein sequence ID" value="EGB03185.1"/>
    <property type="molecule type" value="Genomic_DNA"/>
</dbReference>
<sequence>MNNPTRLSGFCGTPIGLKRDGARPPWSRRDSEASDYSCAYEVDVDGLDEGDLVKLKLPELPAHVRDAFRAVARGDAAMLEAALDGDERLVYCANQGGSSLLEVARERGHDACVDVLRRRERANALLRTPAVPEEASVASTGSPPSASTESPPCAAPAWYDTPARAIWTPPLKRTPKAMPLDDWLEAQELGPLSESLSDMAGDVDDLKEMTDDDVDELLAAATALFASATLRDSCESRLRDSLRAIGANVSASSGGDRGDDGGDGGDGASLDAVDDFDERGDFDDDDADGEVPAVRPCLVLSPAEAEGVTNQVCAPPDPPAVSPPTPDPKAPPDLPPFSELGKDGNFTTPRPARGAGDPFSEARDARDPWPACPFSELSHTVMSRYKAKKECPTCLNTFTPQAFSIHVKYCGQPKVVYTLAPPDFRANLDPRVCPTCSLKARPKKQLNTQTNEYEPVCCAWGERGHKGAADEETARQASNEKECDRKRDMRDVDGISFQRARGDDIVHWNKPFDATGVPRSEALHAFVRDCPNWKELLGWNPNDYRDALDDVVDAKIVSLCRLVLGDASPHHRFQVFMQLYKLYPSETVSSIDDCHYSHIAESAIILVTKEDNMFGNLSPLITLLVSGLVDGALQQGMLSRQVRAVKSDNRRNAAGRQSRAALETAKKNAYHSLGPLARRALGVLRSNDATAAGCDFGSLGNQTVPLMAFNSRAADEILVGDSTTRSHSRPANDDIARTLPTLGAGDKVKFFVSLDASNVIEYVGIEGDSWRRDSVKAYGHFSETYDELVFAQKSDTSWEAWLVNLCRQDGCGGVVDGFDVSFEVNGVKVGRDLFTHPLDVKISNALDANQERIADNREFGASDVPDDDWPGNRELRVRCLAACMPLADDAFRVYSVVFEKRLVAAMASGDASQVVKVLEACYGDVRDTAESMGADGYRTAIREQFRAQCAPAIFERLSRPRRVRVVTYRVDDLDAAPTERFVDVPRLAARVGLEAAAPAQPAPGRPVPDARAFAAPARPSPLDDGHLDLDVPESEAPTSRSREKPPPPPDRYDPLTSGTSLFGEP</sequence>
<feature type="region of interest" description="Disordered" evidence="1">
    <location>
        <begin position="248"/>
        <end position="290"/>
    </location>
</feature>
<feature type="compositionally biased region" description="Basic and acidic residues" evidence="1">
    <location>
        <begin position="1040"/>
        <end position="1053"/>
    </location>
</feature>
<feature type="region of interest" description="Disordered" evidence="1">
    <location>
        <begin position="309"/>
        <end position="366"/>
    </location>
</feature>
<feature type="compositionally biased region" description="Polar residues" evidence="1">
    <location>
        <begin position="1056"/>
        <end position="1065"/>
    </location>
</feature>
<dbReference type="InParanoid" id="F0YNX8"/>
<keyword evidence="3" id="KW-1185">Reference proteome</keyword>
<dbReference type="AlphaFoldDB" id="F0YNX8"/>
<feature type="compositionally biased region" description="Polar residues" evidence="1">
    <location>
        <begin position="137"/>
        <end position="150"/>
    </location>
</feature>
<name>F0YNX8_AURAN</name>